<gene>
    <name evidence="14" type="ORF">HCN44_002448</name>
</gene>
<feature type="domain" description="Peptidase S1" evidence="13">
    <location>
        <begin position="29"/>
        <end position="254"/>
    </location>
</feature>
<dbReference type="InterPro" id="IPR009003">
    <property type="entry name" value="Peptidase_S1_PA"/>
</dbReference>
<evidence type="ECO:0000256" key="1">
    <source>
        <dbReference type="ARBA" id="ARBA00007664"/>
    </source>
</evidence>
<organism evidence="14 15">
    <name type="scientific">Aphidius gifuensis</name>
    <name type="common">Parasitoid wasp</name>
    <dbReference type="NCBI Taxonomy" id="684658"/>
    <lineage>
        <taxon>Eukaryota</taxon>
        <taxon>Metazoa</taxon>
        <taxon>Ecdysozoa</taxon>
        <taxon>Arthropoda</taxon>
        <taxon>Hexapoda</taxon>
        <taxon>Insecta</taxon>
        <taxon>Pterygota</taxon>
        <taxon>Neoptera</taxon>
        <taxon>Endopterygota</taxon>
        <taxon>Hymenoptera</taxon>
        <taxon>Apocrita</taxon>
        <taxon>Ichneumonoidea</taxon>
        <taxon>Braconidae</taxon>
        <taxon>Aphidiinae</taxon>
        <taxon>Aphidius</taxon>
    </lineage>
</organism>
<evidence type="ECO:0000256" key="3">
    <source>
        <dbReference type="ARBA" id="ARBA00022729"/>
    </source>
</evidence>
<name>A0A834Y4T8_APHGI</name>
<dbReference type="Pfam" id="PF00089">
    <property type="entry name" value="Trypsin"/>
    <property type="match status" value="1"/>
</dbReference>
<evidence type="ECO:0000256" key="7">
    <source>
        <dbReference type="ARBA" id="ARBA00023145"/>
    </source>
</evidence>
<dbReference type="EC" id="3.4.21.4" evidence="10"/>
<dbReference type="InterPro" id="IPR001254">
    <property type="entry name" value="Trypsin_dom"/>
</dbReference>
<dbReference type="GO" id="GO:0004252">
    <property type="term" value="F:serine-type endopeptidase activity"/>
    <property type="evidence" value="ECO:0007669"/>
    <property type="project" value="UniProtKB-EC"/>
</dbReference>
<dbReference type="EMBL" id="JACMRX010000001">
    <property type="protein sequence ID" value="KAF7996802.1"/>
    <property type="molecule type" value="Genomic_DNA"/>
</dbReference>
<dbReference type="CDD" id="cd00190">
    <property type="entry name" value="Tryp_SPc"/>
    <property type="match status" value="1"/>
</dbReference>
<dbReference type="PROSITE" id="PS00134">
    <property type="entry name" value="TRYPSIN_HIS"/>
    <property type="match status" value="1"/>
</dbReference>
<dbReference type="GO" id="GO:0006508">
    <property type="term" value="P:proteolysis"/>
    <property type="evidence" value="ECO:0007669"/>
    <property type="project" value="UniProtKB-KW"/>
</dbReference>
<evidence type="ECO:0000259" key="13">
    <source>
        <dbReference type="PROSITE" id="PS50240"/>
    </source>
</evidence>
<feature type="chain" id="PRO_5032697430" description="trypsin" evidence="12">
    <location>
        <begin position="19"/>
        <end position="266"/>
    </location>
</feature>
<feature type="signal peptide" evidence="12">
    <location>
        <begin position="1"/>
        <end position="18"/>
    </location>
</feature>
<keyword evidence="7" id="KW-0865">Zymogen</keyword>
<dbReference type="GO" id="GO:0007586">
    <property type="term" value="P:digestion"/>
    <property type="evidence" value="ECO:0007669"/>
    <property type="project" value="UniProtKB-KW"/>
</dbReference>
<comment type="caution">
    <text evidence="14">The sequence shown here is derived from an EMBL/GenBank/DDBJ whole genome shotgun (WGS) entry which is preliminary data.</text>
</comment>
<evidence type="ECO:0000256" key="6">
    <source>
        <dbReference type="ARBA" id="ARBA00022825"/>
    </source>
</evidence>
<dbReference type="SMART" id="SM00020">
    <property type="entry name" value="Tryp_SPc"/>
    <property type="match status" value="1"/>
</dbReference>
<evidence type="ECO:0000256" key="11">
    <source>
        <dbReference type="RuleBase" id="RU363034"/>
    </source>
</evidence>
<comment type="similarity">
    <text evidence="1">Belongs to the peptidase S1 family.</text>
</comment>
<evidence type="ECO:0000256" key="10">
    <source>
        <dbReference type="ARBA" id="ARBA00038868"/>
    </source>
</evidence>
<accession>A0A834Y4T8</accession>
<dbReference type="PANTHER" id="PTHR24276:SF97">
    <property type="entry name" value="GH13245P2-RELATED"/>
    <property type="match status" value="1"/>
</dbReference>
<evidence type="ECO:0000256" key="4">
    <source>
        <dbReference type="ARBA" id="ARBA00022757"/>
    </source>
</evidence>
<evidence type="ECO:0000313" key="15">
    <source>
        <dbReference type="Proteomes" id="UP000639338"/>
    </source>
</evidence>
<keyword evidence="5 11" id="KW-0378">Hydrolase</keyword>
<evidence type="ECO:0000256" key="12">
    <source>
        <dbReference type="SAM" id="SignalP"/>
    </source>
</evidence>
<keyword evidence="3 12" id="KW-0732">Signal</keyword>
<comment type="catalytic activity">
    <reaction evidence="9">
        <text>Preferential cleavage: Arg-|-Xaa, Lys-|-Xaa.</text>
        <dbReference type="EC" id="3.4.21.4"/>
    </reaction>
</comment>
<evidence type="ECO:0000256" key="9">
    <source>
        <dbReference type="ARBA" id="ARBA00036320"/>
    </source>
</evidence>
<protein>
    <recommendedName>
        <fullName evidence="10">trypsin</fullName>
        <ecNumber evidence="10">3.4.21.4</ecNumber>
    </recommendedName>
</protein>
<dbReference type="OrthoDB" id="10059102at2759"/>
<dbReference type="PRINTS" id="PR00722">
    <property type="entry name" value="CHYMOTRYPSIN"/>
</dbReference>
<dbReference type="Proteomes" id="UP000639338">
    <property type="component" value="Unassembled WGS sequence"/>
</dbReference>
<dbReference type="Gene3D" id="2.40.10.10">
    <property type="entry name" value="Trypsin-like serine proteases"/>
    <property type="match status" value="1"/>
</dbReference>
<keyword evidence="4" id="KW-0222">Digestion</keyword>
<dbReference type="InterPro" id="IPR050430">
    <property type="entry name" value="Peptidase_S1"/>
</dbReference>
<evidence type="ECO:0000313" key="14">
    <source>
        <dbReference type="EMBL" id="KAF7996802.1"/>
    </source>
</evidence>
<evidence type="ECO:0000256" key="5">
    <source>
        <dbReference type="ARBA" id="ARBA00022801"/>
    </source>
</evidence>
<evidence type="ECO:0000256" key="2">
    <source>
        <dbReference type="ARBA" id="ARBA00022670"/>
    </source>
</evidence>
<dbReference type="InterPro" id="IPR033116">
    <property type="entry name" value="TRYPSIN_SER"/>
</dbReference>
<sequence length="266" mass="29487">MFKVLFIVIFFVTSNTEGSRCGPSIFGRIINGRTTPITEIPYQVSLQIKSRHICGGSIIGREWVLTAAHCMERKNPESYTIRSGSTSNHEGGTVHTVSMLIKHELYGGNNNHPVHDIGLIRVKEKFIYDKTRMPIRIFKTGQLTPVGEYAMISGWGETHFGLPMKLQMAKVPIISKLHCHQAYEEQGGININQICAAFWEGGVDACYGDSGGPLVVRNRLAGIVSWARGCAMPCTPGVYTEVAPYFFWIGKKIGNILASEKKEKPN</sequence>
<dbReference type="InterPro" id="IPR001314">
    <property type="entry name" value="Peptidase_S1A"/>
</dbReference>
<keyword evidence="2 11" id="KW-0645">Protease</keyword>
<reference evidence="14 15" key="1">
    <citation type="submission" date="2020-08" db="EMBL/GenBank/DDBJ databases">
        <title>Aphidius gifuensis genome sequencing and assembly.</title>
        <authorList>
            <person name="Du Z."/>
        </authorList>
    </citation>
    <scope>NUCLEOTIDE SEQUENCE [LARGE SCALE GENOMIC DNA]</scope>
    <source>
        <strain evidence="14">YNYX2018</strain>
        <tissue evidence="14">Adults</tissue>
    </source>
</reference>
<dbReference type="PANTHER" id="PTHR24276">
    <property type="entry name" value="POLYSERASE-RELATED"/>
    <property type="match status" value="1"/>
</dbReference>
<proteinExistence type="inferred from homology"/>
<dbReference type="PROSITE" id="PS00135">
    <property type="entry name" value="TRYPSIN_SER"/>
    <property type="match status" value="1"/>
</dbReference>
<dbReference type="AlphaFoldDB" id="A0A834Y4T8"/>
<dbReference type="SUPFAM" id="SSF50494">
    <property type="entry name" value="Trypsin-like serine proteases"/>
    <property type="match status" value="1"/>
</dbReference>
<dbReference type="FunFam" id="2.40.10.10:FF:000077">
    <property type="entry name" value="Predicted protein"/>
    <property type="match status" value="1"/>
</dbReference>
<dbReference type="InterPro" id="IPR018114">
    <property type="entry name" value="TRYPSIN_HIS"/>
</dbReference>
<keyword evidence="8" id="KW-1015">Disulfide bond</keyword>
<dbReference type="PROSITE" id="PS50240">
    <property type="entry name" value="TRYPSIN_DOM"/>
    <property type="match status" value="1"/>
</dbReference>
<keyword evidence="6 11" id="KW-0720">Serine protease</keyword>
<evidence type="ECO:0000256" key="8">
    <source>
        <dbReference type="ARBA" id="ARBA00023157"/>
    </source>
</evidence>
<keyword evidence="15" id="KW-1185">Reference proteome</keyword>
<dbReference type="InterPro" id="IPR043504">
    <property type="entry name" value="Peptidase_S1_PA_chymotrypsin"/>
</dbReference>